<dbReference type="PROSITE" id="PS51186">
    <property type="entry name" value="GNAT"/>
    <property type="match status" value="1"/>
</dbReference>
<name>A0ABY7YY16_9HYPH</name>
<reference evidence="2 3" key="1">
    <citation type="submission" date="2023-02" db="EMBL/GenBank/DDBJ databases">
        <title>Devosia chondri sp. nov., isolated from the phycosphere of marine algae.</title>
        <authorList>
            <person name="Kim J.M."/>
            <person name="Lee J.K."/>
            <person name="Choi B.J."/>
            <person name="Bayburt H."/>
            <person name="Jeon C.O."/>
        </authorList>
    </citation>
    <scope>NUCLEOTIDE SEQUENCE [LARGE SCALE GENOMIC DNA]</scope>
    <source>
        <strain evidence="2 3">G2-5</strain>
    </source>
</reference>
<evidence type="ECO:0000313" key="3">
    <source>
        <dbReference type="Proteomes" id="UP001222118"/>
    </source>
</evidence>
<dbReference type="SUPFAM" id="SSF55729">
    <property type="entry name" value="Acyl-CoA N-acyltransferases (Nat)"/>
    <property type="match status" value="1"/>
</dbReference>
<evidence type="ECO:0000313" key="2">
    <source>
        <dbReference type="EMBL" id="WDR06254.1"/>
    </source>
</evidence>
<gene>
    <name evidence="2" type="ORF">PSQ90_01975</name>
</gene>
<dbReference type="InterPro" id="IPR016181">
    <property type="entry name" value="Acyl_CoA_acyltransferase"/>
</dbReference>
<protein>
    <submittedName>
        <fullName evidence="2">GNAT family N-acetyltransferase</fullName>
    </submittedName>
</protein>
<dbReference type="InterPro" id="IPR000182">
    <property type="entry name" value="GNAT_dom"/>
</dbReference>
<organism evidence="2 3">
    <name type="scientific">Devosia rhodophyticola</name>
    <dbReference type="NCBI Taxonomy" id="3026423"/>
    <lineage>
        <taxon>Bacteria</taxon>
        <taxon>Pseudomonadati</taxon>
        <taxon>Pseudomonadota</taxon>
        <taxon>Alphaproteobacteria</taxon>
        <taxon>Hyphomicrobiales</taxon>
        <taxon>Devosiaceae</taxon>
        <taxon>Devosia</taxon>
    </lineage>
</organism>
<dbReference type="Proteomes" id="UP001222118">
    <property type="component" value="Chromosome"/>
</dbReference>
<accession>A0ABY7YY16</accession>
<dbReference type="Pfam" id="PF00583">
    <property type="entry name" value="Acetyltransf_1"/>
    <property type="match status" value="1"/>
</dbReference>
<feature type="domain" description="N-acetyltransferase" evidence="1">
    <location>
        <begin position="1"/>
        <end position="140"/>
    </location>
</feature>
<dbReference type="CDD" id="cd04301">
    <property type="entry name" value="NAT_SF"/>
    <property type="match status" value="1"/>
</dbReference>
<evidence type="ECO:0000259" key="1">
    <source>
        <dbReference type="PROSITE" id="PS51186"/>
    </source>
</evidence>
<dbReference type="EMBL" id="CP118247">
    <property type="protein sequence ID" value="WDR06254.1"/>
    <property type="molecule type" value="Genomic_DNA"/>
</dbReference>
<sequence length="141" mass="15856">MAVRLETVEYPDPVARATIGTGLGQFNEADVGPADRRGLAVFVRDEHDAVVGGLSGFTAWGWLYVQWLWLDELWRGKRLAAKMLAMAEAEAQKRGCHGAHIDTFNPLALKAYQRAGYVIFGQLDDFPKGRTRYFLQRRLDS</sequence>
<keyword evidence="3" id="KW-1185">Reference proteome</keyword>
<dbReference type="Gene3D" id="3.40.630.30">
    <property type="match status" value="1"/>
</dbReference>
<proteinExistence type="predicted"/>
<dbReference type="RefSeq" id="WP_282211768.1">
    <property type="nucleotide sequence ID" value="NZ_CP118247.1"/>
</dbReference>